<accession>A0A9W4UAC2</accession>
<dbReference type="Proteomes" id="UP001152607">
    <property type="component" value="Unassembled WGS sequence"/>
</dbReference>
<proteinExistence type="predicted"/>
<organism evidence="2 3">
    <name type="scientific">Periconia digitata</name>
    <dbReference type="NCBI Taxonomy" id="1303443"/>
    <lineage>
        <taxon>Eukaryota</taxon>
        <taxon>Fungi</taxon>
        <taxon>Dikarya</taxon>
        <taxon>Ascomycota</taxon>
        <taxon>Pezizomycotina</taxon>
        <taxon>Dothideomycetes</taxon>
        <taxon>Pleosporomycetidae</taxon>
        <taxon>Pleosporales</taxon>
        <taxon>Massarineae</taxon>
        <taxon>Periconiaceae</taxon>
        <taxon>Periconia</taxon>
    </lineage>
</organism>
<comment type="caution">
    <text evidence="2">The sequence shown here is derived from an EMBL/GenBank/DDBJ whole genome shotgun (WGS) entry which is preliminary data.</text>
</comment>
<gene>
    <name evidence="2" type="ORF">PDIGIT_LOCUS5301</name>
</gene>
<dbReference type="OrthoDB" id="2583188at2759"/>
<evidence type="ECO:0000256" key="1">
    <source>
        <dbReference type="SAM" id="MobiDB-lite"/>
    </source>
</evidence>
<keyword evidence="3" id="KW-1185">Reference proteome</keyword>
<evidence type="ECO:0000313" key="2">
    <source>
        <dbReference type="EMBL" id="CAI6332269.1"/>
    </source>
</evidence>
<sequence>MYRIKSAFDKVSNRLQSFASEEEQAWGKTQNEGPRQGRIAWPPKLVCPPKVLGEVIDTSGRRYPRDIGRSVQLGGRMYYMFGDTFCFDDHDEFRGVTNNSIALIPSLETPTKSRYIRHEAKVPEFVPFSNNELDFCEGHENKVQNRRIVNWAFGGLIHVPGTHGREGWLFYDQVETHGATPVKQNGIGLAKARSSSTDEGIECERVGSFPLFDGNGPLWGNISSVDSPDGWTYLLSGIGSENGLDNYMARIRTDADFSIKSNYSYLMKSGEWAPSYSPPYGPFGELAHGVLAGQGQGAIAFIPDHAPHGKPFLWIGCEKFPTSQLCIGVAARPEGPWEVHKVGEMPKFTADAKTRYCIYPHIWGSDLANGKILITWSDDGTMGGKVIAGIFTFAVV</sequence>
<reference evidence="2" key="1">
    <citation type="submission" date="2023-01" db="EMBL/GenBank/DDBJ databases">
        <authorList>
            <person name="Van Ghelder C."/>
            <person name="Rancurel C."/>
        </authorList>
    </citation>
    <scope>NUCLEOTIDE SEQUENCE</scope>
    <source>
        <strain evidence="2">CNCM I-4278</strain>
    </source>
</reference>
<evidence type="ECO:0008006" key="4">
    <source>
        <dbReference type="Google" id="ProtNLM"/>
    </source>
</evidence>
<protein>
    <recommendedName>
        <fullName evidence="4">DUF4185 domain-containing protein</fullName>
    </recommendedName>
</protein>
<evidence type="ECO:0000313" key="3">
    <source>
        <dbReference type="Proteomes" id="UP001152607"/>
    </source>
</evidence>
<feature type="region of interest" description="Disordered" evidence="1">
    <location>
        <begin position="21"/>
        <end position="40"/>
    </location>
</feature>
<dbReference type="EMBL" id="CAOQHR010000003">
    <property type="protein sequence ID" value="CAI6332269.1"/>
    <property type="molecule type" value="Genomic_DNA"/>
</dbReference>
<name>A0A9W4UAC2_9PLEO</name>
<dbReference type="AlphaFoldDB" id="A0A9W4UAC2"/>